<protein>
    <submittedName>
        <fullName evidence="3">Sulfurtransferase</fullName>
    </submittedName>
</protein>
<dbReference type="PANTHER" id="PTHR44086:SF10">
    <property type="entry name" value="THIOSULFATE SULFURTRANSFERASE_RHODANESE-LIKE DOMAIN-CONTAINING PROTEIN 3"/>
    <property type="match status" value="1"/>
</dbReference>
<dbReference type="InterPro" id="IPR001763">
    <property type="entry name" value="Rhodanese-like_dom"/>
</dbReference>
<feature type="domain" description="Rhodanese" evidence="2">
    <location>
        <begin position="51"/>
        <end position="168"/>
    </location>
</feature>
<dbReference type="Gene3D" id="3.40.250.10">
    <property type="entry name" value="Rhodanese-like domain"/>
    <property type="match status" value="1"/>
</dbReference>
<evidence type="ECO:0000313" key="4">
    <source>
        <dbReference type="Proteomes" id="UP001521181"/>
    </source>
</evidence>
<keyword evidence="1" id="KW-0732">Signal</keyword>
<dbReference type="Proteomes" id="UP001521181">
    <property type="component" value="Unassembled WGS sequence"/>
</dbReference>
<evidence type="ECO:0000259" key="2">
    <source>
        <dbReference type="PROSITE" id="PS50206"/>
    </source>
</evidence>
<organism evidence="3 4">
    <name type="scientific">Rhodobacter flavimaris</name>
    <dbReference type="NCBI Taxonomy" id="2907145"/>
    <lineage>
        <taxon>Bacteria</taxon>
        <taxon>Pseudomonadati</taxon>
        <taxon>Pseudomonadota</taxon>
        <taxon>Alphaproteobacteria</taxon>
        <taxon>Rhodobacterales</taxon>
        <taxon>Rhodobacter group</taxon>
        <taxon>Rhodobacter</taxon>
    </lineage>
</organism>
<accession>A0ABS8YVJ2</accession>
<name>A0ABS8YVJ2_9RHOB</name>
<sequence>MHRLLRTLSTGLLSVALHTPAHAEDPARVPTDKITKSGHYLTALEAAEMLRDSGVIFLDVRSRAEVAFLGIPERVNVHIPYLMLPAPANYDPTRLSYPMVFNPDFEIAFLDYADAAMIEDDTPIVVMCRSGTRSAKAADALFDLGYSNVYSIVDGYEGDLATDGPERGHPVVNGWKNAGLQWSYGISPGQAYPEDLH</sequence>
<dbReference type="EMBL" id="JAJUOS010000007">
    <property type="protein sequence ID" value="MCE5973861.1"/>
    <property type="molecule type" value="Genomic_DNA"/>
</dbReference>
<dbReference type="SMART" id="SM00450">
    <property type="entry name" value="RHOD"/>
    <property type="match status" value="1"/>
</dbReference>
<reference evidence="3 4" key="1">
    <citation type="submission" date="2021-12" db="EMBL/GenBank/DDBJ databases">
        <title>Sinirhodobacter sp. WL0062 is a bacterium isolated from seawater.</title>
        <authorList>
            <person name="Wang L."/>
            <person name="He W."/>
            <person name="Zhang D.-F."/>
        </authorList>
    </citation>
    <scope>NUCLEOTIDE SEQUENCE [LARGE SCALE GENOMIC DNA]</scope>
    <source>
        <strain evidence="3 4">WL0062</strain>
    </source>
</reference>
<evidence type="ECO:0000256" key="1">
    <source>
        <dbReference type="SAM" id="SignalP"/>
    </source>
</evidence>
<comment type="caution">
    <text evidence="3">The sequence shown here is derived from an EMBL/GenBank/DDBJ whole genome shotgun (WGS) entry which is preliminary data.</text>
</comment>
<dbReference type="RefSeq" id="WP_233676837.1">
    <property type="nucleotide sequence ID" value="NZ_JAJUOS010000007.1"/>
</dbReference>
<keyword evidence="4" id="KW-1185">Reference proteome</keyword>
<feature type="signal peptide" evidence="1">
    <location>
        <begin position="1"/>
        <end position="23"/>
    </location>
</feature>
<dbReference type="SUPFAM" id="SSF52821">
    <property type="entry name" value="Rhodanese/Cell cycle control phosphatase"/>
    <property type="match status" value="1"/>
</dbReference>
<dbReference type="Pfam" id="PF00581">
    <property type="entry name" value="Rhodanese"/>
    <property type="match status" value="1"/>
</dbReference>
<dbReference type="InterPro" id="IPR036873">
    <property type="entry name" value="Rhodanese-like_dom_sf"/>
</dbReference>
<gene>
    <name evidence="3" type="ORF">LZA78_10245</name>
</gene>
<feature type="chain" id="PRO_5045522934" evidence="1">
    <location>
        <begin position="24"/>
        <end position="197"/>
    </location>
</feature>
<evidence type="ECO:0000313" key="3">
    <source>
        <dbReference type="EMBL" id="MCE5973861.1"/>
    </source>
</evidence>
<proteinExistence type="predicted"/>
<dbReference type="PROSITE" id="PS50206">
    <property type="entry name" value="RHODANESE_3"/>
    <property type="match status" value="1"/>
</dbReference>
<dbReference type="PANTHER" id="PTHR44086">
    <property type="entry name" value="THIOSULFATE SULFURTRANSFERASE RDL2, MITOCHONDRIAL-RELATED"/>
    <property type="match status" value="1"/>
</dbReference>